<sequence>MKKTKLLLYYLLYLVLGVLVGLLSPILLKATLNQETFSKTDGNMFFLLAVSFLVSWVLGVMIHEAGHLTAGLLSHYRFISYRFYSITITHSNSGWECRYYKMPGTSGQCLMEPTLPCDQQPCLLYHAGGVLANLLAAALCILLMYMLKPQTFLFQSMLFIMIIFNMLIAFSNGIPLSNQGLSNDGYNFLTSRRDKEYRQYLCNALKIQAKLTKGEAMHSIPESYFKLPEHLDYTKYYHFEAILNLISYKQSCGQIDDAKALVQSLVPYEEKMGYFRFLYLYEKLYYQLMDGDVEQVKAALHEKAVRRYLKKMKKMPPTLRLYMGEALYLNHDPLQAETYYKQARAMQPKYAVPGICQLELQLMDAMLQDQKGNQAASVQE</sequence>
<evidence type="ECO:0000313" key="3">
    <source>
        <dbReference type="Proteomes" id="UP000434036"/>
    </source>
</evidence>
<feature type="transmembrane region" description="Helical" evidence="1">
    <location>
        <begin position="44"/>
        <end position="63"/>
    </location>
</feature>
<gene>
    <name evidence="2" type="ORF">GSF08_07985</name>
</gene>
<feature type="transmembrane region" description="Helical" evidence="1">
    <location>
        <begin position="152"/>
        <end position="170"/>
    </location>
</feature>
<name>A0A6N8U6R4_9FIRM</name>
<dbReference type="AlphaFoldDB" id="A0A6N8U6R4"/>
<keyword evidence="1" id="KW-0472">Membrane</keyword>
<keyword evidence="3" id="KW-1185">Reference proteome</keyword>
<keyword evidence="1" id="KW-0812">Transmembrane</keyword>
<dbReference type="RefSeq" id="WP_160625279.1">
    <property type="nucleotide sequence ID" value="NZ_WUUQ01000002.1"/>
</dbReference>
<accession>A0A6N8U6R4</accession>
<evidence type="ECO:0008006" key="4">
    <source>
        <dbReference type="Google" id="ProtNLM"/>
    </source>
</evidence>
<reference evidence="2 3" key="2">
    <citation type="submission" date="2020-01" db="EMBL/GenBank/DDBJ databases">
        <title>Clostridiaceae sp. nov. isolated from the gut of human by culturomics.</title>
        <authorList>
            <person name="Chang Y."/>
        </authorList>
    </citation>
    <scope>NUCLEOTIDE SEQUENCE [LARGE SCALE GENOMIC DNA]</scope>
    <source>
        <strain evidence="2 3">DONG20-135</strain>
    </source>
</reference>
<reference evidence="2 3" key="1">
    <citation type="submission" date="2019-12" db="EMBL/GenBank/DDBJ databases">
        <authorList>
            <person name="Yang R."/>
        </authorList>
    </citation>
    <scope>NUCLEOTIDE SEQUENCE [LARGE SCALE GENOMIC DNA]</scope>
    <source>
        <strain evidence="2 3">DONG20-135</strain>
    </source>
</reference>
<evidence type="ECO:0000256" key="1">
    <source>
        <dbReference type="SAM" id="Phobius"/>
    </source>
</evidence>
<evidence type="ECO:0000313" key="2">
    <source>
        <dbReference type="EMBL" id="MXQ73878.1"/>
    </source>
</evidence>
<comment type="caution">
    <text evidence="2">The sequence shown here is derived from an EMBL/GenBank/DDBJ whole genome shotgun (WGS) entry which is preliminary data.</text>
</comment>
<organism evidence="2 3">
    <name type="scientific">Copranaerobaculum intestinale</name>
    <dbReference type="NCBI Taxonomy" id="2692629"/>
    <lineage>
        <taxon>Bacteria</taxon>
        <taxon>Bacillati</taxon>
        <taxon>Bacillota</taxon>
        <taxon>Erysipelotrichia</taxon>
        <taxon>Erysipelotrichales</taxon>
        <taxon>Erysipelotrichaceae</taxon>
        <taxon>Copranaerobaculum</taxon>
    </lineage>
</organism>
<feature type="transmembrane region" description="Helical" evidence="1">
    <location>
        <begin position="6"/>
        <end position="32"/>
    </location>
</feature>
<dbReference type="EMBL" id="WUUQ01000002">
    <property type="protein sequence ID" value="MXQ73878.1"/>
    <property type="molecule type" value="Genomic_DNA"/>
</dbReference>
<proteinExistence type="predicted"/>
<protein>
    <recommendedName>
        <fullName evidence="4">Peptidase M50 domain-containing protein</fullName>
    </recommendedName>
</protein>
<feature type="transmembrane region" description="Helical" evidence="1">
    <location>
        <begin position="123"/>
        <end position="145"/>
    </location>
</feature>
<dbReference type="Proteomes" id="UP000434036">
    <property type="component" value="Unassembled WGS sequence"/>
</dbReference>
<keyword evidence="1" id="KW-1133">Transmembrane helix</keyword>